<reference evidence="1" key="2">
    <citation type="submission" date="2020-09" db="EMBL/GenBank/DDBJ databases">
        <authorList>
            <person name="Sun Q."/>
            <person name="Zhou Y."/>
        </authorList>
    </citation>
    <scope>NUCLEOTIDE SEQUENCE</scope>
    <source>
        <strain evidence="1">CGMCC 4.5737</strain>
    </source>
</reference>
<name>A0A8J3C8R5_9PSEU</name>
<dbReference type="EMBL" id="BMMK01000003">
    <property type="protein sequence ID" value="GGM42040.1"/>
    <property type="molecule type" value="Genomic_DNA"/>
</dbReference>
<organism evidence="1 2">
    <name type="scientific">Longimycelium tulufanense</name>
    <dbReference type="NCBI Taxonomy" id="907463"/>
    <lineage>
        <taxon>Bacteria</taxon>
        <taxon>Bacillati</taxon>
        <taxon>Actinomycetota</taxon>
        <taxon>Actinomycetes</taxon>
        <taxon>Pseudonocardiales</taxon>
        <taxon>Pseudonocardiaceae</taxon>
        <taxon>Longimycelium</taxon>
    </lineage>
</organism>
<dbReference type="RefSeq" id="WP_189054879.1">
    <property type="nucleotide sequence ID" value="NZ_BMMK01000003.1"/>
</dbReference>
<proteinExistence type="predicted"/>
<protein>
    <submittedName>
        <fullName evidence="1">Uncharacterized protein</fullName>
    </submittedName>
</protein>
<evidence type="ECO:0000313" key="1">
    <source>
        <dbReference type="EMBL" id="GGM42040.1"/>
    </source>
</evidence>
<dbReference type="AlphaFoldDB" id="A0A8J3C8R5"/>
<sequence>MTNRTVAVCLRCGARRDTEDSLTALTWVAERSGEQTRWLCPDCARRHVRDIEGKLPTDWW</sequence>
<accession>A0A8J3C8R5</accession>
<keyword evidence="2" id="KW-1185">Reference proteome</keyword>
<comment type="caution">
    <text evidence="1">The sequence shown here is derived from an EMBL/GenBank/DDBJ whole genome shotgun (WGS) entry which is preliminary data.</text>
</comment>
<evidence type="ECO:0000313" key="2">
    <source>
        <dbReference type="Proteomes" id="UP000637578"/>
    </source>
</evidence>
<dbReference type="Proteomes" id="UP000637578">
    <property type="component" value="Unassembled WGS sequence"/>
</dbReference>
<reference evidence="1" key="1">
    <citation type="journal article" date="2014" name="Int. J. Syst. Evol. Microbiol.">
        <title>Complete genome sequence of Corynebacterium casei LMG S-19264T (=DSM 44701T), isolated from a smear-ripened cheese.</title>
        <authorList>
            <consortium name="US DOE Joint Genome Institute (JGI-PGF)"/>
            <person name="Walter F."/>
            <person name="Albersmeier A."/>
            <person name="Kalinowski J."/>
            <person name="Ruckert C."/>
        </authorList>
    </citation>
    <scope>NUCLEOTIDE SEQUENCE</scope>
    <source>
        <strain evidence="1">CGMCC 4.5737</strain>
    </source>
</reference>
<gene>
    <name evidence="1" type="ORF">GCM10012275_11250</name>
</gene>